<dbReference type="Proteomes" id="UP001271007">
    <property type="component" value="Unassembled WGS sequence"/>
</dbReference>
<comment type="caution">
    <text evidence="2">The sequence shown here is derived from an EMBL/GenBank/DDBJ whole genome shotgun (WGS) entry which is preliminary data.</text>
</comment>
<feature type="region of interest" description="Disordered" evidence="1">
    <location>
        <begin position="1"/>
        <end position="34"/>
    </location>
</feature>
<accession>A0AAJ0G463</accession>
<keyword evidence="3" id="KW-1185">Reference proteome</keyword>
<evidence type="ECO:0000313" key="2">
    <source>
        <dbReference type="EMBL" id="KAK3046622.1"/>
    </source>
</evidence>
<organism evidence="2 3">
    <name type="scientific">Extremus antarcticus</name>
    <dbReference type="NCBI Taxonomy" id="702011"/>
    <lineage>
        <taxon>Eukaryota</taxon>
        <taxon>Fungi</taxon>
        <taxon>Dikarya</taxon>
        <taxon>Ascomycota</taxon>
        <taxon>Pezizomycotina</taxon>
        <taxon>Dothideomycetes</taxon>
        <taxon>Dothideomycetidae</taxon>
        <taxon>Mycosphaerellales</taxon>
        <taxon>Extremaceae</taxon>
        <taxon>Extremus</taxon>
    </lineage>
</organism>
<sequence>MSSKRTSSKVRVDPKSRGTNKRQKPLYPVSNATSPSISVQSAHFFKLPLELRLSVYDILLAEVRPAMMRHRWYKRRDGQVTAMRDPLCLRYVNHQIADDTLQYLFRTFDLSWIIAECRPGEADELSVAIRGQWSCIHHFKADARYILQDRRRMPFQRNQVQRFTEAKPDAFRIHSTLERFD</sequence>
<reference evidence="2" key="1">
    <citation type="submission" date="2023-04" db="EMBL/GenBank/DDBJ databases">
        <title>Black Yeasts Isolated from many extreme environments.</title>
        <authorList>
            <person name="Coleine C."/>
            <person name="Stajich J.E."/>
            <person name="Selbmann L."/>
        </authorList>
    </citation>
    <scope>NUCLEOTIDE SEQUENCE</scope>
    <source>
        <strain evidence="2">CCFEE 5312</strain>
    </source>
</reference>
<dbReference type="AlphaFoldDB" id="A0AAJ0G463"/>
<gene>
    <name evidence="2" type="ORF">LTR09_011904</name>
</gene>
<protein>
    <submittedName>
        <fullName evidence="2">Uncharacterized protein</fullName>
    </submittedName>
</protein>
<proteinExistence type="predicted"/>
<evidence type="ECO:0000256" key="1">
    <source>
        <dbReference type="SAM" id="MobiDB-lite"/>
    </source>
</evidence>
<dbReference type="EMBL" id="JAWDJX010000085">
    <property type="protein sequence ID" value="KAK3046622.1"/>
    <property type="molecule type" value="Genomic_DNA"/>
</dbReference>
<evidence type="ECO:0000313" key="3">
    <source>
        <dbReference type="Proteomes" id="UP001271007"/>
    </source>
</evidence>
<name>A0AAJ0G463_9PEZI</name>